<keyword evidence="1" id="KW-0732">Signal</keyword>
<feature type="chain" id="PRO_5026245857" description="Concanavalin A-like lectin/glucanase" evidence="1">
    <location>
        <begin position="23"/>
        <end position="227"/>
    </location>
</feature>
<proteinExistence type="predicted"/>
<feature type="signal peptide" evidence="1">
    <location>
        <begin position="1"/>
        <end position="22"/>
    </location>
</feature>
<reference evidence="2" key="1">
    <citation type="journal article" date="2020" name="Stud. Mycol.">
        <title>101 Dothideomycetes genomes: a test case for predicting lifestyles and emergence of pathogens.</title>
        <authorList>
            <person name="Haridas S."/>
            <person name="Albert R."/>
            <person name="Binder M."/>
            <person name="Bloem J."/>
            <person name="Labutti K."/>
            <person name="Salamov A."/>
            <person name="Andreopoulos B."/>
            <person name="Baker S."/>
            <person name="Barry K."/>
            <person name="Bills G."/>
            <person name="Bluhm B."/>
            <person name="Cannon C."/>
            <person name="Castanera R."/>
            <person name="Culley D."/>
            <person name="Daum C."/>
            <person name="Ezra D."/>
            <person name="Gonzalez J."/>
            <person name="Henrissat B."/>
            <person name="Kuo A."/>
            <person name="Liang C."/>
            <person name="Lipzen A."/>
            <person name="Lutzoni F."/>
            <person name="Magnuson J."/>
            <person name="Mondo S."/>
            <person name="Nolan M."/>
            <person name="Ohm R."/>
            <person name="Pangilinan J."/>
            <person name="Park H.-J."/>
            <person name="Ramirez L."/>
            <person name="Alfaro M."/>
            <person name="Sun H."/>
            <person name="Tritt A."/>
            <person name="Yoshinaga Y."/>
            <person name="Zwiers L.-H."/>
            <person name="Turgeon B."/>
            <person name="Goodwin S."/>
            <person name="Spatafora J."/>
            <person name="Crous P."/>
            <person name="Grigoriev I."/>
        </authorList>
    </citation>
    <scope>NUCLEOTIDE SEQUENCE</scope>
    <source>
        <strain evidence="2">CBS 116005</strain>
    </source>
</reference>
<dbReference type="Proteomes" id="UP000799436">
    <property type="component" value="Unassembled WGS sequence"/>
</dbReference>
<dbReference type="OrthoDB" id="5086500at2759"/>
<accession>A0A6G1L3D7</accession>
<evidence type="ECO:0000313" key="2">
    <source>
        <dbReference type="EMBL" id="KAF2767210.1"/>
    </source>
</evidence>
<protein>
    <recommendedName>
        <fullName evidence="4">Concanavalin A-like lectin/glucanase</fullName>
    </recommendedName>
</protein>
<dbReference type="AlphaFoldDB" id="A0A6G1L3D7"/>
<dbReference type="EMBL" id="ML995859">
    <property type="protein sequence ID" value="KAF2767210.1"/>
    <property type="molecule type" value="Genomic_DNA"/>
</dbReference>
<sequence length="227" mass="24263">MFLLCNPATFLAITALLGPVATANFGPNFCSGKLDKENFVLEAESILVLPDVPSDNTGFASLWLGMGTSNGDLIQANVVADGQPSTVFPDIWEVQAYVLKESGFQQRMHGGTATRGDRITLNYKYNPSTGNYDQTVMMNDAVIATLSTESGQAMGVGSAVECATEVNCGTMGAHQWLNTRIVLNVPDKHFGKNSGKVGGVTTGAWVTTDGGRTWTMEVAHIPEYKFS</sequence>
<keyword evidence="3" id="KW-1185">Reference proteome</keyword>
<evidence type="ECO:0000313" key="3">
    <source>
        <dbReference type="Proteomes" id="UP000799436"/>
    </source>
</evidence>
<organism evidence="2 3">
    <name type="scientific">Teratosphaeria nubilosa</name>
    <dbReference type="NCBI Taxonomy" id="161662"/>
    <lineage>
        <taxon>Eukaryota</taxon>
        <taxon>Fungi</taxon>
        <taxon>Dikarya</taxon>
        <taxon>Ascomycota</taxon>
        <taxon>Pezizomycotina</taxon>
        <taxon>Dothideomycetes</taxon>
        <taxon>Dothideomycetidae</taxon>
        <taxon>Mycosphaerellales</taxon>
        <taxon>Teratosphaeriaceae</taxon>
        <taxon>Teratosphaeria</taxon>
    </lineage>
</organism>
<gene>
    <name evidence="2" type="ORF">EJ03DRAFT_337805</name>
</gene>
<evidence type="ECO:0008006" key="4">
    <source>
        <dbReference type="Google" id="ProtNLM"/>
    </source>
</evidence>
<evidence type="ECO:0000256" key="1">
    <source>
        <dbReference type="SAM" id="SignalP"/>
    </source>
</evidence>
<name>A0A6G1L3D7_9PEZI</name>